<dbReference type="GO" id="GO:0005829">
    <property type="term" value="C:cytosol"/>
    <property type="evidence" value="ECO:0007669"/>
    <property type="project" value="TreeGrafter"/>
</dbReference>
<dbReference type="Gene3D" id="3.30.1330.40">
    <property type="entry name" value="RutC-like"/>
    <property type="match status" value="1"/>
</dbReference>
<dbReference type="EMBL" id="BSFE01000005">
    <property type="protein sequence ID" value="GLK52468.1"/>
    <property type="molecule type" value="Genomic_DNA"/>
</dbReference>
<dbReference type="SUPFAM" id="SSF55298">
    <property type="entry name" value="YjgF-like"/>
    <property type="match status" value="1"/>
</dbReference>
<evidence type="ECO:0000313" key="2">
    <source>
        <dbReference type="EMBL" id="GLK52468.1"/>
    </source>
</evidence>
<dbReference type="GO" id="GO:0019239">
    <property type="term" value="F:deaminase activity"/>
    <property type="evidence" value="ECO:0007669"/>
    <property type="project" value="TreeGrafter"/>
</dbReference>
<reference evidence="2" key="2">
    <citation type="submission" date="2023-01" db="EMBL/GenBank/DDBJ databases">
        <authorList>
            <person name="Sun Q."/>
            <person name="Evtushenko L."/>
        </authorList>
    </citation>
    <scope>NUCLEOTIDE SEQUENCE</scope>
    <source>
        <strain evidence="2">VKM B-1513</strain>
    </source>
</reference>
<proteinExistence type="inferred from homology"/>
<dbReference type="CDD" id="cd00448">
    <property type="entry name" value="YjgF_YER057c_UK114_family"/>
    <property type="match status" value="1"/>
</dbReference>
<sequence>MVAGGITEQASRAIDNLAAVLARHDMTLDDVVKTTVWLTDAALAGEFNAVYRARFAEPFPTRSTVVSGLLAGDALIEIEAIAHKG</sequence>
<keyword evidence="3" id="KW-1185">Reference proteome</keyword>
<protein>
    <submittedName>
        <fullName evidence="2">Uncharacterized protein</fullName>
    </submittedName>
</protein>
<dbReference type="InterPro" id="IPR019897">
    <property type="entry name" value="RidA_CS"/>
</dbReference>
<dbReference type="PANTHER" id="PTHR11803">
    <property type="entry name" value="2-IMINOBUTANOATE/2-IMINOPROPANOATE DEAMINASE RIDA"/>
    <property type="match status" value="1"/>
</dbReference>
<comment type="similarity">
    <text evidence="1">Belongs to the RutC family.</text>
</comment>
<accession>A0A9W6MNU6</accession>
<dbReference type="PANTHER" id="PTHR11803:SF39">
    <property type="entry name" value="2-IMINOBUTANOATE_2-IMINOPROPANOATE DEAMINASE"/>
    <property type="match status" value="1"/>
</dbReference>
<gene>
    <name evidence="2" type="ORF">GCM10017621_19760</name>
</gene>
<dbReference type="Proteomes" id="UP001143486">
    <property type="component" value="Unassembled WGS sequence"/>
</dbReference>
<evidence type="ECO:0000256" key="1">
    <source>
        <dbReference type="ARBA" id="ARBA00010552"/>
    </source>
</evidence>
<dbReference type="PROSITE" id="PS01094">
    <property type="entry name" value="UPF0076"/>
    <property type="match status" value="1"/>
</dbReference>
<reference evidence="2" key="1">
    <citation type="journal article" date="2014" name="Int. J. Syst. Evol. Microbiol.">
        <title>Complete genome sequence of Corynebacterium casei LMG S-19264T (=DSM 44701T), isolated from a smear-ripened cheese.</title>
        <authorList>
            <consortium name="US DOE Joint Genome Institute (JGI-PGF)"/>
            <person name="Walter F."/>
            <person name="Albersmeier A."/>
            <person name="Kalinowski J."/>
            <person name="Ruckert C."/>
        </authorList>
    </citation>
    <scope>NUCLEOTIDE SEQUENCE</scope>
    <source>
        <strain evidence="2">VKM B-1513</strain>
    </source>
</reference>
<name>A0A9W6MNU6_9PROT</name>
<dbReference type="InterPro" id="IPR035959">
    <property type="entry name" value="RutC-like_sf"/>
</dbReference>
<evidence type="ECO:0000313" key="3">
    <source>
        <dbReference type="Proteomes" id="UP001143486"/>
    </source>
</evidence>
<dbReference type="AlphaFoldDB" id="A0A9W6MNU6"/>
<comment type="caution">
    <text evidence="2">The sequence shown here is derived from an EMBL/GenBank/DDBJ whole genome shotgun (WGS) entry which is preliminary data.</text>
</comment>
<dbReference type="Pfam" id="PF01042">
    <property type="entry name" value="Ribonuc_L-PSP"/>
    <property type="match status" value="1"/>
</dbReference>
<organism evidence="2 3">
    <name type="scientific">Maricaulis virginensis</name>
    <dbReference type="NCBI Taxonomy" id="144022"/>
    <lineage>
        <taxon>Bacteria</taxon>
        <taxon>Pseudomonadati</taxon>
        <taxon>Pseudomonadota</taxon>
        <taxon>Alphaproteobacteria</taxon>
        <taxon>Maricaulales</taxon>
        <taxon>Maricaulaceae</taxon>
        <taxon>Maricaulis</taxon>
    </lineage>
</organism>
<dbReference type="InterPro" id="IPR006175">
    <property type="entry name" value="YjgF/YER057c/UK114"/>
</dbReference>